<evidence type="ECO:0000313" key="2">
    <source>
        <dbReference type="Proteomes" id="UP000050791"/>
    </source>
</evidence>
<accession>A0AA85BS63</accession>
<reference evidence="3" key="1">
    <citation type="submission" date="2023-11" db="UniProtKB">
        <authorList>
            <consortium name="WormBaseParasite"/>
        </authorList>
    </citation>
    <scope>IDENTIFICATION</scope>
</reference>
<dbReference type="WBParaSite" id="SMTH1_77280.2">
    <property type="protein sequence ID" value="SMTH1_77280.2"/>
    <property type="gene ID" value="SMTH1_77280"/>
</dbReference>
<sequence>MFPSFLKSVGGISAFLTEIMKKKRSVATELVQRASSILPAFTDIFDEETFYIFFICLVILSFIIAFSIAKYFDVTIKDADYLKLTKRQKFKRHYSMNQQKEKKQQRSLLICFL</sequence>
<keyword evidence="1" id="KW-0812">Transmembrane</keyword>
<keyword evidence="1" id="KW-1133">Transmembrane helix</keyword>
<keyword evidence="1" id="KW-0472">Membrane</keyword>
<organism evidence="2 3">
    <name type="scientific">Schistosoma mattheei</name>
    <dbReference type="NCBI Taxonomy" id="31246"/>
    <lineage>
        <taxon>Eukaryota</taxon>
        <taxon>Metazoa</taxon>
        <taxon>Spiralia</taxon>
        <taxon>Lophotrochozoa</taxon>
        <taxon>Platyhelminthes</taxon>
        <taxon>Trematoda</taxon>
        <taxon>Digenea</taxon>
        <taxon>Strigeidida</taxon>
        <taxon>Schistosomatoidea</taxon>
        <taxon>Schistosomatidae</taxon>
        <taxon>Schistosoma</taxon>
    </lineage>
</organism>
<dbReference type="Proteomes" id="UP000050791">
    <property type="component" value="Unassembled WGS sequence"/>
</dbReference>
<name>A0AA85BS63_9TREM</name>
<protein>
    <submittedName>
        <fullName evidence="3">Uncharacterized protein</fullName>
    </submittedName>
</protein>
<proteinExistence type="predicted"/>
<feature type="transmembrane region" description="Helical" evidence="1">
    <location>
        <begin position="50"/>
        <end position="69"/>
    </location>
</feature>
<evidence type="ECO:0000313" key="3">
    <source>
        <dbReference type="WBParaSite" id="SMTH1_77280.2"/>
    </source>
</evidence>
<evidence type="ECO:0000256" key="1">
    <source>
        <dbReference type="SAM" id="Phobius"/>
    </source>
</evidence>
<dbReference type="AlphaFoldDB" id="A0AA85BS63"/>